<dbReference type="OrthoDB" id="1881450at2759"/>
<protein>
    <recommendedName>
        <fullName evidence="4">RNA-directed DNA polymerase, eukaryota, Reverse transcriptase zinc-binding domain protein</fullName>
    </recommendedName>
</protein>
<dbReference type="GO" id="GO:0006281">
    <property type="term" value="P:DNA repair"/>
    <property type="evidence" value="ECO:0007669"/>
    <property type="project" value="InterPro"/>
</dbReference>
<reference evidence="2 3" key="1">
    <citation type="journal article" date="2018" name="Mol. Plant">
        <title>The genome of Artemisia annua provides insight into the evolution of Asteraceae family and artemisinin biosynthesis.</title>
        <authorList>
            <person name="Shen Q."/>
            <person name="Zhang L."/>
            <person name="Liao Z."/>
            <person name="Wang S."/>
            <person name="Yan T."/>
            <person name="Shi P."/>
            <person name="Liu M."/>
            <person name="Fu X."/>
            <person name="Pan Q."/>
            <person name="Wang Y."/>
            <person name="Lv Z."/>
            <person name="Lu X."/>
            <person name="Zhang F."/>
            <person name="Jiang W."/>
            <person name="Ma Y."/>
            <person name="Chen M."/>
            <person name="Hao X."/>
            <person name="Li L."/>
            <person name="Tang Y."/>
            <person name="Lv G."/>
            <person name="Zhou Y."/>
            <person name="Sun X."/>
            <person name="Brodelius P.E."/>
            <person name="Rose J.K.C."/>
            <person name="Tang K."/>
        </authorList>
    </citation>
    <scope>NUCLEOTIDE SEQUENCE [LARGE SCALE GENOMIC DNA]</scope>
    <source>
        <strain evidence="3">cv. Huhao1</strain>
        <tissue evidence="2">Leaf</tissue>
    </source>
</reference>
<proteinExistence type="predicted"/>
<feature type="compositionally biased region" description="Polar residues" evidence="1">
    <location>
        <begin position="79"/>
        <end position="90"/>
    </location>
</feature>
<comment type="caution">
    <text evidence="2">The sequence shown here is derived from an EMBL/GenBank/DDBJ whole genome shotgun (WGS) entry which is preliminary data.</text>
</comment>
<accession>A0A2U1M5T3</accession>
<dbReference type="AlphaFoldDB" id="A0A2U1M5T3"/>
<feature type="compositionally biased region" description="Low complexity" evidence="1">
    <location>
        <begin position="47"/>
        <end position="59"/>
    </location>
</feature>
<dbReference type="GO" id="GO:0004519">
    <property type="term" value="F:endonuclease activity"/>
    <property type="evidence" value="ECO:0007669"/>
    <property type="project" value="InterPro"/>
</dbReference>
<evidence type="ECO:0000313" key="3">
    <source>
        <dbReference type="Proteomes" id="UP000245207"/>
    </source>
</evidence>
<feature type="region of interest" description="Disordered" evidence="1">
    <location>
        <begin position="1"/>
        <end position="97"/>
    </location>
</feature>
<dbReference type="EMBL" id="PKPP01006400">
    <property type="protein sequence ID" value="PWA56632.1"/>
    <property type="molecule type" value="Genomic_DNA"/>
</dbReference>
<evidence type="ECO:0000313" key="2">
    <source>
        <dbReference type="EMBL" id="PWA56632.1"/>
    </source>
</evidence>
<evidence type="ECO:0000256" key="1">
    <source>
        <dbReference type="SAM" id="MobiDB-lite"/>
    </source>
</evidence>
<evidence type="ECO:0008006" key="4">
    <source>
        <dbReference type="Google" id="ProtNLM"/>
    </source>
</evidence>
<gene>
    <name evidence="2" type="ORF">CTI12_AA417230</name>
</gene>
<dbReference type="PROSITE" id="PS00726">
    <property type="entry name" value="AP_NUCLEASE_F1_1"/>
    <property type="match status" value="1"/>
</dbReference>
<dbReference type="GO" id="GO:0003677">
    <property type="term" value="F:DNA binding"/>
    <property type="evidence" value="ECO:0007669"/>
    <property type="project" value="InterPro"/>
</dbReference>
<dbReference type="SUPFAM" id="SSF56219">
    <property type="entry name" value="DNase I-like"/>
    <property type="match status" value="1"/>
</dbReference>
<dbReference type="InterPro" id="IPR036691">
    <property type="entry name" value="Endo/exonu/phosph_ase_sf"/>
</dbReference>
<dbReference type="PANTHER" id="PTHR48040">
    <property type="entry name" value="PLEIOTROPIC DRUG RESISTANCE PROTEIN 1-LIKE ISOFORM X1"/>
    <property type="match status" value="1"/>
</dbReference>
<sequence length="537" mass="59870">MGGSFEKCSHVNGKGSTKEQDRGGLKIRRGSIKLAKIAVRQKRRRSSSGGNSANSNGHGSSDGHKVSDTVVLESRKGNGKSQMGTGNFDTKSSSSMSMKKVRDVGEKIGIIWEKTVDIAEQEVKKNGSSKPGLGSDDKKGWIKSIRQKECPDMIALQETKCGVINEFVIEDMWGCRNFGYVQKEAIGKSGGLLLVWDSNVFSCKQAVGDDSLRLKRLLQKILRTRLRRWCGDEKVGTINSGRRTGAYLVNSIGGRPVSDGWNGGRWTFRPRIEHSNKRVEYLVTDSTKEGRKIITPSDKTQFFYAPKTLSRLTRIKKNSSKIEWYICCVVFLLYVGGRKKPDNCAVTFHLPPILCLFINANHFAISAIPMILGSCTAQPTRAVAIVKRTVRNTVRTVVCTIHQPSIDIFDAFDEEMEGVKKLKDGYNPTTLMLEEKQTRSLMQWVPTSMYPAILFTGVQNATSMQQDCITAYCCYSSFLKCAIIYMVISRTVGSFGIQWEFLAPNQPSFRLATTDENKKLCLLDHPSPEMYGDAVKK</sequence>
<dbReference type="PANTHER" id="PTHR48040:SF20">
    <property type="entry name" value="PLEIOTROPIC DRUG RESISTANCE PROTEIN 1"/>
    <property type="match status" value="1"/>
</dbReference>
<dbReference type="Proteomes" id="UP000245207">
    <property type="component" value="Unassembled WGS sequence"/>
</dbReference>
<keyword evidence="3" id="KW-1185">Reference proteome</keyword>
<dbReference type="InterPro" id="IPR020847">
    <property type="entry name" value="AP_endonuclease_F1_BS"/>
</dbReference>
<name>A0A2U1M5T3_ARTAN</name>
<dbReference type="STRING" id="35608.A0A2U1M5T3"/>
<organism evidence="2 3">
    <name type="scientific">Artemisia annua</name>
    <name type="common">Sweet wormwood</name>
    <dbReference type="NCBI Taxonomy" id="35608"/>
    <lineage>
        <taxon>Eukaryota</taxon>
        <taxon>Viridiplantae</taxon>
        <taxon>Streptophyta</taxon>
        <taxon>Embryophyta</taxon>
        <taxon>Tracheophyta</taxon>
        <taxon>Spermatophyta</taxon>
        <taxon>Magnoliopsida</taxon>
        <taxon>eudicotyledons</taxon>
        <taxon>Gunneridae</taxon>
        <taxon>Pentapetalae</taxon>
        <taxon>asterids</taxon>
        <taxon>campanulids</taxon>
        <taxon>Asterales</taxon>
        <taxon>Asteraceae</taxon>
        <taxon>Asteroideae</taxon>
        <taxon>Anthemideae</taxon>
        <taxon>Artemisiinae</taxon>
        <taxon>Artemisia</taxon>
    </lineage>
</organism>